<accession>A0A9Q8P9Q8</accession>
<dbReference type="KEGG" id="ffu:CLAFUR5_05512"/>
<evidence type="ECO:0000313" key="1">
    <source>
        <dbReference type="EMBL" id="UJO18317.1"/>
    </source>
</evidence>
<sequence length="243" mass="26669">MWSSMLTTSSSYTSTSCGAYIGLVLDGLTFSLNVEWLEAGWACATNAMPYHAPVLAYLPRLRAPNLGPWRHRPIPRARGCSLTSWLAIASRIPQLHHAVTLVVQTTTTPLQRVLRHEYSSQVPPMPAFKTHISSGLPAEPYIPFVGHVASSQAPYSPGFPASTMSHPTQPIFIHRGGWDDETRQHPAMKSMEDYTAGIIDTRSWDEPVEKCLQKTSTGETISGAEAAFTSVKEIYAPFTSQLA</sequence>
<protein>
    <submittedName>
        <fullName evidence="1">Uncharacterized protein</fullName>
    </submittedName>
</protein>
<dbReference type="OrthoDB" id="5271918at2759"/>
<keyword evidence="2" id="KW-1185">Reference proteome</keyword>
<dbReference type="Proteomes" id="UP000756132">
    <property type="component" value="Chromosome 5"/>
</dbReference>
<dbReference type="EMBL" id="CP090167">
    <property type="protein sequence ID" value="UJO18317.1"/>
    <property type="molecule type" value="Genomic_DNA"/>
</dbReference>
<evidence type="ECO:0000313" key="2">
    <source>
        <dbReference type="Proteomes" id="UP000756132"/>
    </source>
</evidence>
<reference evidence="1" key="1">
    <citation type="submission" date="2021-12" db="EMBL/GenBank/DDBJ databases">
        <authorList>
            <person name="Zaccaron A."/>
            <person name="Stergiopoulos I."/>
        </authorList>
    </citation>
    <scope>NUCLEOTIDE SEQUENCE</scope>
    <source>
        <strain evidence="1">Race5_Kim</strain>
    </source>
</reference>
<organism evidence="1 2">
    <name type="scientific">Passalora fulva</name>
    <name type="common">Tomato leaf mold</name>
    <name type="synonym">Cladosporium fulvum</name>
    <dbReference type="NCBI Taxonomy" id="5499"/>
    <lineage>
        <taxon>Eukaryota</taxon>
        <taxon>Fungi</taxon>
        <taxon>Dikarya</taxon>
        <taxon>Ascomycota</taxon>
        <taxon>Pezizomycotina</taxon>
        <taxon>Dothideomycetes</taxon>
        <taxon>Dothideomycetidae</taxon>
        <taxon>Mycosphaerellales</taxon>
        <taxon>Mycosphaerellaceae</taxon>
        <taxon>Fulvia</taxon>
    </lineage>
</organism>
<reference evidence="1" key="2">
    <citation type="journal article" date="2022" name="Microb. Genom.">
        <title>A chromosome-scale genome assembly of the tomato pathogen Cladosporium fulvum reveals a compartmentalized genome architecture and the presence of a dispensable chromosome.</title>
        <authorList>
            <person name="Zaccaron A.Z."/>
            <person name="Chen L.H."/>
            <person name="Samaras A."/>
            <person name="Stergiopoulos I."/>
        </authorList>
    </citation>
    <scope>NUCLEOTIDE SEQUENCE</scope>
    <source>
        <strain evidence="1">Race5_Kim</strain>
    </source>
</reference>
<proteinExistence type="predicted"/>
<name>A0A9Q8P9Q8_PASFU</name>
<dbReference type="AlphaFoldDB" id="A0A9Q8P9Q8"/>
<dbReference type="RefSeq" id="XP_047762683.1">
    <property type="nucleotide sequence ID" value="XM_047904660.1"/>
</dbReference>
<dbReference type="GeneID" id="71985390"/>
<gene>
    <name evidence="1" type="ORF">CLAFUR5_05512</name>
</gene>